<evidence type="ECO:0000313" key="4">
    <source>
        <dbReference type="Proteomes" id="UP000474175"/>
    </source>
</evidence>
<feature type="transmembrane region" description="Helical" evidence="2">
    <location>
        <begin position="21"/>
        <end position="44"/>
    </location>
</feature>
<dbReference type="EMBL" id="JAAFZH010000011">
    <property type="protein sequence ID" value="NDU97366.1"/>
    <property type="molecule type" value="Genomic_DNA"/>
</dbReference>
<proteinExistence type="predicted"/>
<sequence length="168" mass="19165">MHTSKSTRFFEKFASRATQATGSSTAFLLALLTVLIWIVTGPIFGYSDTWQLVINTGTTIITFLMVFLIQKSQNKDSLAMQIKLNELIAVNRKASNRLLNVEDLTEAELHALHQFFGVLAERAKAESSLSESHSIEEAEEIHEDKQEDLEKRQQERKREKQEQKKANL</sequence>
<reference evidence="3 4" key="1">
    <citation type="submission" date="2020-02" db="EMBL/GenBank/DDBJ databases">
        <title>Draft genome sequence of two Spirosoma agri KCTC 52727 and Spirosoma terrae KCTC 52035.</title>
        <authorList>
            <person name="Rojas J."/>
            <person name="Ambika Manirajan B."/>
            <person name="Suarez C."/>
            <person name="Ratering S."/>
            <person name="Schnell S."/>
        </authorList>
    </citation>
    <scope>NUCLEOTIDE SEQUENCE [LARGE SCALE GENOMIC DNA]</scope>
    <source>
        <strain evidence="3 4">KCTC 52035</strain>
    </source>
</reference>
<keyword evidence="2" id="KW-0472">Membrane</keyword>
<evidence type="ECO:0000313" key="3">
    <source>
        <dbReference type="EMBL" id="NDU97366.1"/>
    </source>
</evidence>
<dbReference type="AlphaFoldDB" id="A0A6L9LA25"/>
<feature type="compositionally biased region" description="Basic and acidic residues" evidence="1">
    <location>
        <begin position="142"/>
        <end position="168"/>
    </location>
</feature>
<dbReference type="Pfam" id="PF04120">
    <property type="entry name" value="Iron_permease"/>
    <property type="match status" value="1"/>
</dbReference>
<dbReference type="RefSeq" id="WP_163952746.1">
    <property type="nucleotide sequence ID" value="NZ_JAAFZH010000011.1"/>
</dbReference>
<keyword evidence="4" id="KW-1185">Reference proteome</keyword>
<organism evidence="3 4">
    <name type="scientific">Spirosoma terrae</name>
    <dbReference type="NCBI Taxonomy" id="1968276"/>
    <lineage>
        <taxon>Bacteria</taxon>
        <taxon>Pseudomonadati</taxon>
        <taxon>Bacteroidota</taxon>
        <taxon>Cytophagia</taxon>
        <taxon>Cytophagales</taxon>
        <taxon>Cytophagaceae</taxon>
        <taxon>Spirosoma</taxon>
    </lineage>
</organism>
<keyword evidence="2" id="KW-1133">Transmembrane helix</keyword>
<dbReference type="GO" id="GO:0055085">
    <property type="term" value="P:transmembrane transport"/>
    <property type="evidence" value="ECO:0007669"/>
    <property type="project" value="InterPro"/>
</dbReference>
<protein>
    <submittedName>
        <fullName evidence="3">Low affinity iron permease family protein</fullName>
    </submittedName>
</protein>
<feature type="transmembrane region" description="Helical" evidence="2">
    <location>
        <begin position="50"/>
        <end position="69"/>
    </location>
</feature>
<gene>
    <name evidence="3" type="ORF">GK108_20955</name>
</gene>
<dbReference type="InterPro" id="IPR007251">
    <property type="entry name" value="Iron_permease_Fet4"/>
</dbReference>
<feature type="region of interest" description="Disordered" evidence="1">
    <location>
        <begin position="129"/>
        <end position="168"/>
    </location>
</feature>
<name>A0A6L9LA25_9BACT</name>
<accession>A0A6L9LA25</accession>
<evidence type="ECO:0000256" key="1">
    <source>
        <dbReference type="SAM" id="MobiDB-lite"/>
    </source>
</evidence>
<evidence type="ECO:0000256" key="2">
    <source>
        <dbReference type="SAM" id="Phobius"/>
    </source>
</evidence>
<comment type="caution">
    <text evidence="3">The sequence shown here is derived from an EMBL/GenBank/DDBJ whole genome shotgun (WGS) entry which is preliminary data.</text>
</comment>
<keyword evidence="2" id="KW-0812">Transmembrane</keyword>
<dbReference type="Proteomes" id="UP000474175">
    <property type="component" value="Unassembled WGS sequence"/>
</dbReference>